<evidence type="ECO:0000256" key="8">
    <source>
        <dbReference type="HAMAP-Rule" id="MF_00127"/>
    </source>
</evidence>
<dbReference type="InterPro" id="IPR045864">
    <property type="entry name" value="aa-tRNA-synth_II/BPL/LPL"/>
</dbReference>
<keyword evidence="3 8" id="KW-0547">Nucleotide-binding</keyword>
<sequence>MGAKTIKAGLPSGFRDLLPEMAAKKRWLIEQIIYVYERFGFLPLETPIVEFEETLTGNNPDFNMNIFQIAGSGEKLAMRFDLTVPLARVMAQYPELIKPFKRYQLGTVLRGEKAQRGRYRGFDQLDFDILGPDSILADVEIINIIYDVMMALGINDFLIRVNTRKILNALPFYAGFNPDKLVPVLRIMDKLDKIGLGGVIQALKAKPEFEGHFENPGLSQESVDKIVEFLSLQGDSEEIISELDTLMREIPEAQEGLEELKGLYKFLKATGINPNNWKIDLSVARGLDYYTGPVFETMLTKKPELGSICSGGRFDGLVSRFGNIELPATGASFGIDRLIDVLGALGYLDKISVIGSQILVTSIDKNLSADYIQIASSLREGGLRTEVYLGKEDSLRGQLGYANKKGIPFVLIYGSDEASSGRVKLKEMQTGEQKSISLTNLVAVMTIYCQ</sequence>
<comment type="subcellular location">
    <subcellularLocation>
        <location evidence="8">Cytoplasm</location>
    </subcellularLocation>
</comment>
<organism evidence="11 12">
    <name type="scientific">Candidatus Komeilibacteria bacterium CG11_big_fil_rev_8_21_14_0_20_36_20</name>
    <dbReference type="NCBI Taxonomy" id="1974477"/>
    <lineage>
        <taxon>Bacteria</taxon>
        <taxon>Candidatus Komeiliibacteriota</taxon>
    </lineage>
</organism>
<dbReference type="InterPro" id="IPR006195">
    <property type="entry name" value="aa-tRNA-synth_II"/>
</dbReference>
<dbReference type="InterPro" id="IPR036621">
    <property type="entry name" value="Anticodon-bd_dom_sf"/>
</dbReference>
<dbReference type="PANTHER" id="PTHR11476">
    <property type="entry name" value="HISTIDYL-TRNA SYNTHETASE"/>
    <property type="match status" value="1"/>
</dbReference>
<keyword evidence="4 8" id="KW-0067">ATP-binding</keyword>
<comment type="caution">
    <text evidence="11">The sequence shown here is derived from an EMBL/GenBank/DDBJ whole genome shotgun (WGS) entry which is preliminary data.</text>
</comment>
<evidence type="ECO:0000259" key="10">
    <source>
        <dbReference type="PROSITE" id="PS50862"/>
    </source>
</evidence>
<dbReference type="GO" id="GO:0005737">
    <property type="term" value="C:cytoplasm"/>
    <property type="evidence" value="ECO:0007669"/>
    <property type="project" value="UniProtKB-SubCell"/>
</dbReference>
<dbReference type="CDD" id="cd00859">
    <property type="entry name" value="HisRS_anticodon"/>
    <property type="match status" value="1"/>
</dbReference>
<dbReference type="EC" id="6.1.1.21" evidence="8"/>
<dbReference type="PROSITE" id="PS50862">
    <property type="entry name" value="AA_TRNA_LIGASE_II"/>
    <property type="match status" value="1"/>
</dbReference>
<dbReference type="InterPro" id="IPR004154">
    <property type="entry name" value="Anticodon-bd"/>
</dbReference>
<dbReference type="GO" id="GO:0005524">
    <property type="term" value="F:ATP binding"/>
    <property type="evidence" value="ECO:0007669"/>
    <property type="project" value="UniProtKB-UniRule"/>
</dbReference>
<dbReference type="SUPFAM" id="SSF55681">
    <property type="entry name" value="Class II aaRS and biotin synthetases"/>
    <property type="match status" value="1"/>
</dbReference>
<comment type="similarity">
    <text evidence="1 8">Belongs to the class-II aminoacyl-tRNA synthetase family.</text>
</comment>
<dbReference type="Gene3D" id="3.40.50.800">
    <property type="entry name" value="Anticodon-binding domain"/>
    <property type="match status" value="1"/>
</dbReference>
<feature type="binding site" evidence="9">
    <location>
        <position position="285"/>
    </location>
    <ligand>
        <name>L-histidine</name>
        <dbReference type="ChEBI" id="CHEBI:57595"/>
    </ligand>
</feature>
<dbReference type="InterPro" id="IPR004516">
    <property type="entry name" value="HisRS/HisZ"/>
</dbReference>
<keyword evidence="6 8" id="KW-0030">Aminoacyl-tRNA synthetase</keyword>
<protein>
    <recommendedName>
        <fullName evidence="8">Histidine--tRNA ligase</fullName>
        <ecNumber evidence="8">6.1.1.21</ecNumber>
    </recommendedName>
    <alternativeName>
        <fullName evidence="8">Histidyl-tRNA synthetase</fullName>
        <shortName evidence="8">HisRS</shortName>
    </alternativeName>
</protein>
<evidence type="ECO:0000256" key="9">
    <source>
        <dbReference type="PIRSR" id="PIRSR001549-1"/>
    </source>
</evidence>
<reference evidence="11 12" key="1">
    <citation type="submission" date="2017-09" db="EMBL/GenBank/DDBJ databases">
        <title>Depth-based differentiation of microbial function through sediment-hosted aquifers and enrichment of novel symbionts in the deep terrestrial subsurface.</title>
        <authorList>
            <person name="Probst A.J."/>
            <person name="Ladd B."/>
            <person name="Jarett J.K."/>
            <person name="Geller-Mcgrath D.E."/>
            <person name="Sieber C.M."/>
            <person name="Emerson J.B."/>
            <person name="Anantharaman K."/>
            <person name="Thomas B.C."/>
            <person name="Malmstrom R."/>
            <person name="Stieglmeier M."/>
            <person name="Klingl A."/>
            <person name="Woyke T."/>
            <person name="Ryan C.M."/>
            <person name="Banfield J.F."/>
        </authorList>
    </citation>
    <scope>NUCLEOTIDE SEQUENCE [LARGE SCALE GENOMIC DNA]</scope>
    <source>
        <strain evidence="11">CG11_big_fil_rev_8_21_14_0_20_36_20</strain>
    </source>
</reference>
<name>A0A2H0NEF2_9BACT</name>
<dbReference type="GO" id="GO:0004821">
    <property type="term" value="F:histidine-tRNA ligase activity"/>
    <property type="evidence" value="ECO:0007669"/>
    <property type="project" value="UniProtKB-UniRule"/>
</dbReference>
<evidence type="ECO:0000256" key="5">
    <source>
        <dbReference type="ARBA" id="ARBA00022917"/>
    </source>
</evidence>
<dbReference type="PANTHER" id="PTHR11476:SF7">
    <property type="entry name" value="HISTIDINE--TRNA LIGASE"/>
    <property type="match status" value="1"/>
</dbReference>
<evidence type="ECO:0000256" key="7">
    <source>
        <dbReference type="ARBA" id="ARBA00047639"/>
    </source>
</evidence>
<dbReference type="CDD" id="cd00773">
    <property type="entry name" value="HisRS-like_core"/>
    <property type="match status" value="1"/>
</dbReference>
<accession>A0A2H0NEF2</accession>
<dbReference type="InterPro" id="IPR015807">
    <property type="entry name" value="His-tRNA-ligase"/>
</dbReference>
<dbReference type="InterPro" id="IPR041715">
    <property type="entry name" value="HisRS-like_core"/>
</dbReference>
<proteinExistence type="inferred from homology"/>
<evidence type="ECO:0000256" key="4">
    <source>
        <dbReference type="ARBA" id="ARBA00022840"/>
    </source>
</evidence>
<feature type="domain" description="Aminoacyl-transfer RNA synthetases class-II family profile" evidence="10">
    <location>
        <begin position="37"/>
        <end position="342"/>
    </location>
</feature>
<evidence type="ECO:0000256" key="2">
    <source>
        <dbReference type="ARBA" id="ARBA00022598"/>
    </source>
</evidence>
<dbReference type="HAMAP" id="MF_00127">
    <property type="entry name" value="His_tRNA_synth"/>
    <property type="match status" value="1"/>
</dbReference>
<dbReference type="GO" id="GO:0006427">
    <property type="term" value="P:histidyl-tRNA aminoacylation"/>
    <property type="evidence" value="ECO:0007669"/>
    <property type="project" value="UniProtKB-UniRule"/>
</dbReference>
<dbReference type="NCBIfam" id="TIGR00442">
    <property type="entry name" value="hisS"/>
    <property type="match status" value="1"/>
</dbReference>
<evidence type="ECO:0000256" key="3">
    <source>
        <dbReference type="ARBA" id="ARBA00022741"/>
    </source>
</evidence>
<dbReference type="Gene3D" id="3.30.930.10">
    <property type="entry name" value="Bira Bifunctional Protein, Domain 2"/>
    <property type="match status" value="1"/>
</dbReference>
<keyword evidence="5 8" id="KW-0648">Protein biosynthesis</keyword>
<dbReference type="PIRSF" id="PIRSF001549">
    <property type="entry name" value="His-tRNA_synth"/>
    <property type="match status" value="1"/>
</dbReference>
<dbReference type="SUPFAM" id="SSF52954">
    <property type="entry name" value="Class II aaRS ABD-related"/>
    <property type="match status" value="1"/>
</dbReference>
<feature type="binding site" evidence="9">
    <location>
        <position position="124"/>
    </location>
    <ligand>
        <name>L-histidine</name>
        <dbReference type="ChEBI" id="CHEBI:57595"/>
    </ligand>
</feature>
<dbReference type="Proteomes" id="UP000230564">
    <property type="component" value="Unassembled WGS sequence"/>
</dbReference>
<dbReference type="Pfam" id="PF13393">
    <property type="entry name" value="tRNA-synt_His"/>
    <property type="match status" value="1"/>
</dbReference>
<keyword evidence="8" id="KW-0963">Cytoplasm</keyword>
<dbReference type="InterPro" id="IPR033656">
    <property type="entry name" value="HisRS_anticodon"/>
</dbReference>
<dbReference type="EMBL" id="PCWQ01000012">
    <property type="protein sequence ID" value="PIR06555.1"/>
    <property type="molecule type" value="Genomic_DNA"/>
</dbReference>
<feature type="binding site" evidence="9">
    <location>
        <position position="110"/>
    </location>
    <ligand>
        <name>L-histidine</name>
        <dbReference type="ChEBI" id="CHEBI:57595"/>
    </ligand>
</feature>
<evidence type="ECO:0000256" key="6">
    <source>
        <dbReference type="ARBA" id="ARBA00023146"/>
    </source>
</evidence>
<feature type="binding site" evidence="9">
    <location>
        <begin position="81"/>
        <end position="83"/>
    </location>
    <ligand>
        <name>L-histidine</name>
        <dbReference type="ChEBI" id="CHEBI:57595"/>
    </ligand>
</feature>
<feature type="binding site" evidence="9">
    <location>
        <position position="128"/>
    </location>
    <ligand>
        <name>L-histidine</name>
        <dbReference type="ChEBI" id="CHEBI:57595"/>
    </ligand>
</feature>
<evidence type="ECO:0000313" key="11">
    <source>
        <dbReference type="EMBL" id="PIR06555.1"/>
    </source>
</evidence>
<evidence type="ECO:0000313" key="12">
    <source>
        <dbReference type="Proteomes" id="UP000230564"/>
    </source>
</evidence>
<keyword evidence="2 8" id="KW-0436">Ligase</keyword>
<dbReference type="Pfam" id="PF03129">
    <property type="entry name" value="HGTP_anticodon"/>
    <property type="match status" value="1"/>
</dbReference>
<comment type="catalytic activity">
    <reaction evidence="7 8">
        <text>tRNA(His) + L-histidine + ATP = L-histidyl-tRNA(His) + AMP + diphosphate + H(+)</text>
        <dbReference type="Rhea" id="RHEA:17313"/>
        <dbReference type="Rhea" id="RHEA-COMP:9665"/>
        <dbReference type="Rhea" id="RHEA-COMP:9689"/>
        <dbReference type="ChEBI" id="CHEBI:15378"/>
        <dbReference type="ChEBI" id="CHEBI:30616"/>
        <dbReference type="ChEBI" id="CHEBI:33019"/>
        <dbReference type="ChEBI" id="CHEBI:57595"/>
        <dbReference type="ChEBI" id="CHEBI:78442"/>
        <dbReference type="ChEBI" id="CHEBI:78527"/>
        <dbReference type="ChEBI" id="CHEBI:456215"/>
        <dbReference type="EC" id="6.1.1.21"/>
    </reaction>
</comment>
<feature type="binding site" evidence="9">
    <location>
        <begin position="289"/>
        <end position="290"/>
    </location>
    <ligand>
        <name>L-histidine</name>
        <dbReference type="ChEBI" id="CHEBI:57595"/>
    </ligand>
</feature>
<dbReference type="AlphaFoldDB" id="A0A2H0NEF2"/>
<comment type="subunit">
    <text evidence="8">Homodimer.</text>
</comment>
<evidence type="ECO:0000256" key="1">
    <source>
        <dbReference type="ARBA" id="ARBA00008226"/>
    </source>
</evidence>
<gene>
    <name evidence="8 11" type="primary">hisS</name>
    <name evidence="11" type="ORF">COV55_03450</name>
</gene>